<dbReference type="Gene3D" id="3.20.20.140">
    <property type="entry name" value="Metal-dependent hydrolases"/>
    <property type="match status" value="1"/>
</dbReference>
<evidence type="ECO:0000313" key="2">
    <source>
        <dbReference type="EMBL" id="CAC5368491.1"/>
    </source>
</evidence>
<gene>
    <name evidence="2" type="ORF">MCOR_8023</name>
</gene>
<evidence type="ECO:0000313" key="3">
    <source>
        <dbReference type="Proteomes" id="UP000507470"/>
    </source>
</evidence>
<protein>
    <submittedName>
        <fullName evidence="2">TatD</fullName>
        <ecNumber evidence="2">3.1.21.-</ecNumber>
    </submittedName>
</protein>
<dbReference type="GO" id="GO:0016788">
    <property type="term" value="F:hydrolase activity, acting on ester bonds"/>
    <property type="evidence" value="ECO:0007669"/>
    <property type="project" value="InterPro"/>
</dbReference>
<dbReference type="InterPro" id="IPR032466">
    <property type="entry name" value="Metal_Hydrolase"/>
</dbReference>
<dbReference type="InterPro" id="IPR001130">
    <property type="entry name" value="TatD-like"/>
</dbReference>
<dbReference type="PANTHER" id="PTHR46363">
    <property type="entry name" value="DEOXYRIBONUCLEASE TATDN2-RELATED"/>
    <property type="match status" value="1"/>
</dbReference>
<keyword evidence="3" id="KW-1185">Reference proteome</keyword>
<accession>A0A6J8AI64</accession>
<keyword evidence="2" id="KW-0378">Hydrolase</keyword>
<dbReference type="PANTHER" id="PTHR46363:SF1">
    <property type="entry name" value="DEOXYRIBONUCLEASE TATDN2-RELATED"/>
    <property type="match status" value="1"/>
</dbReference>
<sequence length="160" mass="18112">MAVDAHFHLDQLMVKTGFTGIHDMGTSDFYKIKLSLLIANYCNPTRFPTSSERSEIRKDHRIRLSFGNHPRIVNSNSTTTLDMFFKNVSFILASSKTVSVGECGLDTTDRPNSQNFQKQITYFEKQLSLAVQTNLPVVIHSRRDNNLNLSTLTSMVNNLP</sequence>
<dbReference type="EC" id="3.1.21.-" evidence="2"/>
<dbReference type="OrthoDB" id="9980814at2759"/>
<reference evidence="2 3" key="1">
    <citation type="submission" date="2020-06" db="EMBL/GenBank/DDBJ databases">
        <authorList>
            <person name="Li R."/>
            <person name="Bekaert M."/>
        </authorList>
    </citation>
    <scope>NUCLEOTIDE SEQUENCE [LARGE SCALE GENOMIC DNA]</scope>
    <source>
        <strain evidence="3">wild</strain>
    </source>
</reference>
<dbReference type="EMBL" id="CACVKT020001487">
    <property type="protein sequence ID" value="CAC5368491.1"/>
    <property type="molecule type" value="Genomic_DNA"/>
</dbReference>
<name>A0A6J8AI64_MYTCO</name>
<organism evidence="2 3">
    <name type="scientific">Mytilus coruscus</name>
    <name type="common">Sea mussel</name>
    <dbReference type="NCBI Taxonomy" id="42192"/>
    <lineage>
        <taxon>Eukaryota</taxon>
        <taxon>Metazoa</taxon>
        <taxon>Spiralia</taxon>
        <taxon>Lophotrochozoa</taxon>
        <taxon>Mollusca</taxon>
        <taxon>Bivalvia</taxon>
        <taxon>Autobranchia</taxon>
        <taxon>Pteriomorphia</taxon>
        <taxon>Mytilida</taxon>
        <taxon>Mytiloidea</taxon>
        <taxon>Mytilidae</taxon>
        <taxon>Mytilinae</taxon>
        <taxon>Mytilus</taxon>
    </lineage>
</organism>
<dbReference type="AlphaFoldDB" id="A0A6J8AI64"/>
<proteinExistence type="inferred from homology"/>
<dbReference type="Proteomes" id="UP000507470">
    <property type="component" value="Unassembled WGS sequence"/>
</dbReference>
<comment type="similarity">
    <text evidence="1">Belongs to the metallo-dependent hydrolases superfamily. TatD-type hydrolase family.</text>
</comment>
<dbReference type="SUPFAM" id="SSF51556">
    <property type="entry name" value="Metallo-dependent hydrolases"/>
    <property type="match status" value="1"/>
</dbReference>
<evidence type="ECO:0000256" key="1">
    <source>
        <dbReference type="ARBA" id="ARBA00009275"/>
    </source>
</evidence>
<dbReference type="Pfam" id="PF01026">
    <property type="entry name" value="TatD_DNase"/>
    <property type="match status" value="1"/>
</dbReference>